<feature type="region of interest" description="Disordered" evidence="1">
    <location>
        <begin position="1"/>
        <end position="32"/>
    </location>
</feature>
<dbReference type="Proteomes" id="UP001159363">
    <property type="component" value="Chromosome 4"/>
</dbReference>
<feature type="compositionally biased region" description="Basic and acidic residues" evidence="1">
    <location>
        <begin position="1"/>
        <end position="14"/>
    </location>
</feature>
<gene>
    <name evidence="2" type="ORF">PR048_015792</name>
</gene>
<protein>
    <submittedName>
        <fullName evidence="2">Uncharacterized protein</fullName>
    </submittedName>
</protein>
<sequence>MKGQGKREIPEKTRRPTASSGTIPTCRGNEPVSPWWEASELTARPPRPRYFPRYNQHNGKKASQFAVKSPIYTGAKRIEHVQTSVNEPSLLAGVRWCKTFYEREQAPLRTIAPFLMSRTAIGMYKWTRRHRNSAQDDFKRGLKQCASISAHSQPVTVKFQPQHLKFDGVLSFAAYVEYVFGCELGDTTTRIKCTIALYAQGSQLSCNVFFALRTYKTLSCEGRPPVAQSVGEPPIWGVGGSGIQSRAWPGVARGAPCAAERCLVAATGNEFSLAHSGTFNTPLRYSRRLFNLSRCPVSRLVCRLSGVQKALSSKSDFEITTESRN</sequence>
<comment type="caution">
    <text evidence="2">The sequence shown here is derived from an EMBL/GenBank/DDBJ whole genome shotgun (WGS) entry which is preliminary data.</text>
</comment>
<keyword evidence="3" id="KW-1185">Reference proteome</keyword>
<evidence type="ECO:0000313" key="2">
    <source>
        <dbReference type="EMBL" id="KAJ8883936.1"/>
    </source>
</evidence>
<name>A0ABQ9HHY0_9NEOP</name>
<proteinExistence type="predicted"/>
<evidence type="ECO:0000256" key="1">
    <source>
        <dbReference type="SAM" id="MobiDB-lite"/>
    </source>
</evidence>
<organism evidence="2 3">
    <name type="scientific">Dryococelus australis</name>
    <dbReference type="NCBI Taxonomy" id="614101"/>
    <lineage>
        <taxon>Eukaryota</taxon>
        <taxon>Metazoa</taxon>
        <taxon>Ecdysozoa</taxon>
        <taxon>Arthropoda</taxon>
        <taxon>Hexapoda</taxon>
        <taxon>Insecta</taxon>
        <taxon>Pterygota</taxon>
        <taxon>Neoptera</taxon>
        <taxon>Polyneoptera</taxon>
        <taxon>Phasmatodea</taxon>
        <taxon>Verophasmatodea</taxon>
        <taxon>Anareolatae</taxon>
        <taxon>Phasmatidae</taxon>
        <taxon>Eurycanthinae</taxon>
        <taxon>Dryococelus</taxon>
    </lineage>
</organism>
<accession>A0ABQ9HHY0</accession>
<dbReference type="EMBL" id="JARBHB010000005">
    <property type="protein sequence ID" value="KAJ8883936.1"/>
    <property type="molecule type" value="Genomic_DNA"/>
</dbReference>
<evidence type="ECO:0000313" key="3">
    <source>
        <dbReference type="Proteomes" id="UP001159363"/>
    </source>
</evidence>
<reference evidence="2 3" key="1">
    <citation type="submission" date="2023-02" db="EMBL/GenBank/DDBJ databases">
        <title>LHISI_Scaffold_Assembly.</title>
        <authorList>
            <person name="Stuart O.P."/>
            <person name="Cleave R."/>
            <person name="Magrath M.J.L."/>
            <person name="Mikheyev A.S."/>
        </authorList>
    </citation>
    <scope>NUCLEOTIDE SEQUENCE [LARGE SCALE GENOMIC DNA]</scope>
    <source>
        <strain evidence="2">Daus_M_001</strain>
        <tissue evidence="2">Leg muscle</tissue>
    </source>
</reference>